<feature type="compositionally biased region" description="Basic and acidic residues" evidence="1">
    <location>
        <begin position="41"/>
        <end position="67"/>
    </location>
</feature>
<organism evidence="2 3">
    <name type="scientific">Linum trigynum</name>
    <dbReference type="NCBI Taxonomy" id="586398"/>
    <lineage>
        <taxon>Eukaryota</taxon>
        <taxon>Viridiplantae</taxon>
        <taxon>Streptophyta</taxon>
        <taxon>Embryophyta</taxon>
        <taxon>Tracheophyta</taxon>
        <taxon>Spermatophyta</taxon>
        <taxon>Magnoliopsida</taxon>
        <taxon>eudicotyledons</taxon>
        <taxon>Gunneridae</taxon>
        <taxon>Pentapetalae</taxon>
        <taxon>rosids</taxon>
        <taxon>fabids</taxon>
        <taxon>Malpighiales</taxon>
        <taxon>Linaceae</taxon>
        <taxon>Linum</taxon>
    </lineage>
</organism>
<dbReference type="AlphaFoldDB" id="A0AAV2EQ90"/>
<dbReference type="Proteomes" id="UP001497516">
    <property type="component" value="Chromosome 5"/>
</dbReference>
<evidence type="ECO:0000313" key="2">
    <source>
        <dbReference type="EMBL" id="CAL1388125.1"/>
    </source>
</evidence>
<protein>
    <submittedName>
        <fullName evidence="2">Uncharacterized protein</fullName>
    </submittedName>
</protein>
<sequence length="185" mass="21391">MKEPPKYCLGITSNLVGKTSSNKGPNSKAQTFNKEVATNEVMEKEDTNKEEANPKKGERRPSRNERKAAKKASPVGEYTPPLPYPTRMYKERLENECRGFMEMLRNLRLNIPFLEVMAQMPRDAKYLKGFLEKKPKLESLANVTLGEEYSAYLLNRLPKKRSDPHYNKFSLLGQKFYFVIFCLSQ</sequence>
<dbReference type="EMBL" id="OZ034818">
    <property type="protein sequence ID" value="CAL1388125.1"/>
    <property type="molecule type" value="Genomic_DNA"/>
</dbReference>
<proteinExistence type="predicted"/>
<evidence type="ECO:0000313" key="3">
    <source>
        <dbReference type="Proteomes" id="UP001497516"/>
    </source>
</evidence>
<reference evidence="2 3" key="1">
    <citation type="submission" date="2024-04" db="EMBL/GenBank/DDBJ databases">
        <authorList>
            <person name="Fracassetti M."/>
        </authorList>
    </citation>
    <scope>NUCLEOTIDE SEQUENCE [LARGE SCALE GENOMIC DNA]</scope>
</reference>
<feature type="region of interest" description="Disordered" evidence="1">
    <location>
        <begin position="1"/>
        <end position="83"/>
    </location>
</feature>
<keyword evidence="3" id="KW-1185">Reference proteome</keyword>
<evidence type="ECO:0000256" key="1">
    <source>
        <dbReference type="SAM" id="MobiDB-lite"/>
    </source>
</evidence>
<name>A0AAV2EQ90_9ROSI</name>
<gene>
    <name evidence="2" type="ORF">LTRI10_LOCUS29068</name>
</gene>
<accession>A0AAV2EQ90</accession>
<feature type="compositionally biased region" description="Polar residues" evidence="1">
    <location>
        <begin position="11"/>
        <end position="33"/>
    </location>
</feature>